<keyword evidence="3" id="KW-1185">Reference proteome</keyword>
<dbReference type="KEGG" id="mhey:H2LOC_018135"/>
<gene>
    <name evidence="2" type="ORF">H2LOC_018135</name>
</gene>
<dbReference type="Proteomes" id="UP000309061">
    <property type="component" value="Chromosome"/>
</dbReference>
<reference evidence="2 3" key="1">
    <citation type="submission" date="2019-11" db="EMBL/GenBank/DDBJ databases">
        <title>The genome sequence of Methylocystis heyeri.</title>
        <authorList>
            <person name="Oshkin I.Y."/>
            <person name="Miroshnikov K."/>
            <person name="Dedysh S.N."/>
        </authorList>
    </citation>
    <scope>NUCLEOTIDE SEQUENCE [LARGE SCALE GENOMIC DNA]</scope>
    <source>
        <strain evidence="2 3">H2</strain>
    </source>
</reference>
<feature type="signal peptide" evidence="1">
    <location>
        <begin position="1"/>
        <end position="19"/>
    </location>
</feature>
<dbReference type="EMBL" id="CP046052">
    <property type="protein sequence ID" value="QGM47452.1"/>
    <property type="molecule type" value="Genomic_DNA"/>
</dbReference>
<sequence length="148" mass="14983">MRAASLPLLAVACAAILFATPRDLAIASPTTISGTFSVTLAIMSDNATIPLNTPIALSVSIGGSVPQASGNQATSARQTVTKTSTTQNVTISLPFDWTSQGAPPTVATLSVSVTPALNYPASDSLYLTLTVPVPANNGTMAITLPAQL</sequence>
<organism evidence="2 3">
    <name type="scientific">Methylocystis heyeri</name>
    <dbReference type="NCBI Taxonomy" id="391905"/>
    <lineage>
        <taxon>Bacteria</taxon>
        <taxon>Pseudomonadati</taxon>
        <taxon>Pseudomonadota</taxon>
        <taxon>Alphaproteobacteria</taxon>
        <taxon>Hyphomicrobiales</taxon>
        <taxon>Methylocystaceae</taxon>
        <taxon>Methylocystis</taxon>
    </lineage>
</organism>
<feature type="chain" id="PRO_5025603795" evidence="1">
    <location>
        <begin position="20"/>
        <end position="148"/>
    </location>
</feature>
<proteinExistence type="predicted"/>
<accession>A0A6B8KIF8</accession>
<protein>
    <submittedName>
        <fullName evidence="2">Uncharacterized protein</fullName>
    </submittedName>
</protein>
<evidence type="ECO:0000256" key="1">
    <source>
        <dbReference type="SAM" id="SignalP"/>
    </source>
</evidence>
<evidence type="ECO:0000313" key="3">
    <source>
        <dbReference type="Proteomes" id="UP000309061"/>
    </source>
</evidence>
<name>A0A6B8KIF8_9HYPH</name>
<evidence type="ECO:0000313" key="2">
    <source>
        <dbReference type="EMBL" id="QGM47452.1"/>
    </source>
</evidence>
<keyword evidence="1" id="KW-0732">Signal</keyword>
<dbReference type="AlphaFoldDB" id="A0A6B8KIF8"/>
<dbReference type="RefSeq" id="WP_136497311.1">
    <property type="nucleotide sequence ID" value="NZ_CP046052.1"/>
</dbReference>